<feature type="chain" id="PRO_5040413466" evidence="2">
    <location>
        <begin position="19"/>
        <end position="286"/>
    </location>
</feature>
<dbReference type="SUPFAM" id="SSF52266">
    <property type="entry name" value="SGNH hydrolase"/>
    <property type="match status" value="1"/>
</dbReference>
<sequence length="286" mass="30382">MLITGLSSLACLLACASASYAHSTKYLMVFGDSYSTTGSLADGEAPSPANPIGNPSLPGITTSGGLNWVGQAISQLNSSLVLSYDLAVTNATVDEAIVSNAAGSGVDDQVALFGQHVAKAGTWTAADTLTAVWVGINDVGLPWQLGEEPPIETVLQRYLELLKILYTNGLRRFVLFTLPPFDQAPGVLGAPEEAQDFLRSYIDTYNNGVGGILKELKACHHDVRGQVFDTAPAFRRALESPETYGAPNATCFNSDGVSCLWTDYFHPGVAIQELVAEDLVKETGFF</sequence>
<accession>A0A9N9Z9F1</accession>
<dbReference type="CDD" id="cd01846">
    <property type="entry name" value="fatty_acyltransferase_like"/>
    <property type="match status" value="1"/>
</dbReference>
<gene>
    <name evidence="3" type="ORF">CSOL1703_00014545</name>
</gene>
<dbReference type="Proteomes" id="UP000775872">
    <property type="component" value="Unassembled WGS sequence"/>
</dbReference>
<feature type="signal peptide" evidence="2">
    <location>
        <begin position="1"/>
        <end position="18"/>
    </location>
</feature>
<dbReference type="Gene3D" id="3.40.50.1110">
    <property type="entry name" value="SGNH hydrolase"/>
    <property type="match status" value="1"/>
</dbReference>
<keyword evidence="4" id="KW-1185">Reference proteome</keyword>
<name>A0A9N9Z9F1_9HYPO</name>
<protein>
    <submittedName>
        <fullName evidence="3">Uncharacterized protein</fullName>
    </submittedName>
</protein>
<dbReference type="Pfam" id="PF00657">
    <property type="entry name" value="Lipase_GDSL"/>
    <property type="match status" value="1"/>
</dbReference>
<comment type="caution">
    <text evidence="3">The sequence shown here is derived from an EMBL/GenBank/DDBJ whole genome shotgun (WGS) entry which is preliminary data.</text>
</comment>
<dbReference type="EMBL" id="CABFOC020000040">
    <property type="protein sequence ID" value="CAH0051224.1"/>
    <property type="molecule type" value="Genomic_DNA"/>
</dbReference>
<dbReference type="OrthoDB" id="1600564at2759"/>
<evidence type="ECO:0000256" key="1">
    <source>
        <dbReference type="ARBA" id="ARBA00022801"/>
    </source>
</evidence>
<evidence type="ECO:0000313" key="4">
    <source>
        <dbReference type="Proteomes" id="UP000775872"/>
    </source>
</evidence>
<dbReference type="InterPro" id="IPR051058">
    <property type="entry name" value="GDSL_Est/Lipase"/>
</dbReference>
<dbReference type="InterPro" id="IPR001087">
    <property type="entry name" value="GDSL"/>
</dbReference>
<evidence type="ECO:0000256" key="2">
    <source>
        <dbReference type="SAM" id="SignalP"/>
    </source>
</evidence>
<proteinExistence type="predicted"/>
<dbReference type="InterPro" id="IPR036514">
    <property type="entry name" value="SGNH_hydro_sf"/>
</dbReference>
<dbReference type="AlphaFoldDB" id="A0A9N9Z9F1"/>
<dbReference type="PANTHER" id="PTHR45648">
    <property type="entry name" value="GDSL LIPASE/ACYLHYDROLASE FAMILY PROTEIN (AFU_ORTHOLOGUE AFUA_4G14700)"/>
    <property type="match status" value="1"/>
</dbReference>
<reference evidence="3" key="1">
    <citation type="submission" date="2021-10" db="EMBL/GenBank/DDBJ databases">
        <authorList>
            <person name="Piombo E."/>
        </authorList>
    </citation>
    <scope>NUCLEOTIDE SEQUENCE</scope>
</reference>
<dbReference type="PANTHER" id="PTHR45648:SF22">
    <property type="entry name" value="GDSL LIPASE_ACYLHYDROLASE FAMILY PROTEIN (AFU_ORTHOLOGUE AFUA_4G14700)"/>
    <property type="match status" value="1"/>
</dbReference>
<keyword evidence="1" id="KW-0378">Hydrolase</keyword>
<evidence type="ECO:0000313" key="3">
    <source>
        <dbReference type="EMBL" id="CAH0051224.1"/>
    </source>
</evidence>
<dbReference type="GO" id="GO:0016788">
    <property type="term" value="F:hydrolase activity, acting on ester bonds"/>
    <property type="evidence" value="ECO:0007669"/>
    <property type="project" value="InterPro"/>
</dbReference>
<keyword evidence="2" id="KW-0732">Signal</keyword>
<organism evidence="3 4">
    <name type="scientific">Clonostachys solani</name>
    <dbReference type="NCBI Taxonomy" id="160281"/>
    <lineage>
        <taxon>Eukaryota</taxon>
        <taxon>Fungi</taxon>
        <taxon>Dikarya</taxon>
        <taxon>Ascomycota</taxon>
        <taxon>Pezizomycotina</taxon>
        <taxon>Sordariomycetes</taxon>
        <taxon>Hypocreomycetidae</taxon>
        <taxon>Hypocreales</taxon>
        <taxon>Bionectriaceae</taxon>
        <taxon>Clonostachys</taxon>
    </lineage>
</organism>